<keyword evidence="2" id="KW-0238">DNA-binding</keyword>
<dbReference type="InterPro" id="IPR011008">
    <property type="entry name" value="Dimeric_a/b-barrel"/>
</dbReference>
<feature type="domain" description="HTH asnC-type" evidence="4">
    <location>
        <begin position="17"/>
        <end position="72"/>
    </location>
</feature>
<proteinExistence type="predicted"/>
<evidence type="ECO:0000256" key="3">
    <source>
        <dbReference type="ARBA" id="ARBA00023163"/>
    </source>
</evidence>
<evidence type="ECO:0000256" key="1">
    <source>
        <dbReference type="ARBA" id="ARBA00023015"/>
    </source>
</evidence>
<dbReference type="InterPro" id="IPR036390">
    <property type="entry name" value="WH_DNA-bd_sf"/>
</dbReference>
<dbReference type="PROSITE" id="PS50956">
    <property type="entry name" value="HTH_ASNC_2"/>
    <property type="match status" value="1"/>
</dbReference>
<dbReference type="CDD" id="cd00090">
    <property type="entry name" value="HTH_ARSR"/>
    <property type="match status" value="1"/>
</dbReference>
<dbReference type="AlphaFoldDB" id="A0A7W4ICD1"/>
<dbReference type="Proteomes" id="UP000589085">
    <property type="component" value="Unassembled WGS sequence"/>
</dbReference>
<comment type="caution">
    <text evidence="5">The sequence shown here is derived from an EMBL/GenBank/DDBJ whole genome shotgun (WGS) entry which is preliminary data.</text>
</comment>
<protein>
    <submittedName>
        <fullName evidence="5">Lrp/AsnC family transcriptional regulator</fullName>
    </submittedName>
</protein>
<dbReference type="InterPro" id="IPR011991">
    <property type="entry name" value="ArsR-like_HTH"/>
</dbReference>
<dbReference type="GO" id="GO:0043565">
    <property type="term" value="F:sequence-specific DNA binding"/>
    <property type="evidence" value="ECO:0007669"/>
    <property type="project" value="InterPro"/>
</dbReference>
<accession>A0A7W4ICD1</accession>
<reference evidence="5 6" key="1">
    <citation type="submission" date="2020-04" db="EMBL/GenBank/DDBJ databases">
        <title>Description of novel Gluconacetobacter.</title>
        <authorList>
            <person name="Sombolestani A."/>
        </authorList>
    </citation>
    <scope>NUCLEOTIDE SEQUENCE [LARGE SCALE GENOMIC DNA]</scope>
    <source>
        <strain evidence="5 6">LMG 19747</strain>
    </source>
</reference>
<evidence type="ECO:0000313" key="6">
    <source>
        <dbReference type="Proteomes" id="UP000589085"/>
    </source>
</evidence>
<dbReference type="PRINTS" id="PR00033">
    <property type="entry name" value="HTHASNC"/>
</dbReference>
<dbReference type="GO" id="GO:0006355">
    <property type="term" value="P:regulation of DNA-templated transcription"/>
    <property type="evidence" value="ECO:0007669"/>
    <property type="project" value="UniProtKB-ARBA"/>
</dbReference>
<dbReference type="Gene3D" id="1.10.10.10">
    <property type="entry name" value="Winged helix-like DNA-binding domain superfamily/Winged helix DNA-binding domain"/>
    <property type="match status" value="1"/>
</dbReference>
<dbReference type="InterPro" id="IPR000485">
    <property type="entry name" value="AsnC-type_HTH_dom"/>
</dbReference>
<dbReference type="Gene3D" id="3.30.70.920">
    <property type="match status" value="1"/>
</dbReference>
<organism evidence="5 6">
    <name type="scientific">Gluconacetobacter sacchari</name>
    <dbReference type="NCBI Taxonomy" id="92759"/>
    <lineage>
        <taxon>Bacteria</taxon>
        <taxon>Pseudomonadati</taxon>
        <taxon>Pseudomonadota</taxon>
        <taxon>Alphaproteobacteria</taxon>
        <taxon>Acetobacterales</taxon>
        <taxon>Acetobacteraceae</taxon>
        <taxon>Gluconacetobacter</taxon>
    </lineage>
</organism>
<dbReference type="InterPro" id="IPR019887">
    <property type="entry name" value="Tscrpt_reg_AsnC/Lrp_C"/>
</dbReference>
<evidence type="ECO:0000256" key="2">
    <source>
        <dbReference type="ARBA" id="ARBA00023125"/>
    </source>
</evidence>
<dbReference type="GO" id="GO:0005829">
    <property type="term" value="C:cytosol"/>
    <property type="evidence" value="ECO:0007669"/>
    <property type="project" value="TreeGrafter"/>
</dbReference>
<dbReference type="InterPro" id="IPR019888">
    <property type="entry name" value="Tscrpt_reg_AsnC-like"/>
</dbReference>
<dbReference type="PANTHER" id="PTHR30154">
    <property type="entry name" value="LEUCINE-RESPONSIVE REGULATORY PROTEIN"/>
    <property type="match status" value="1"/>
</dbReference>
<dbReference type="Pfam" id="PF13412">
    <property type="entry name" value="HTH_24"/>
    <property type="match status" value="1"/>
</dbReference>
<dbReference type="PROSITE" id="PS00519">
    <property type="entry name" value="HTH_ASNC_1"/>
    <property type="match status" value="1"/>
</dbReference>
<gene>
    <name evidence="5" type="ORF">HLH48_08715</name>
</gene>
<dbReference type="InterPro" id="IPR019885">
    <property type="entry name" value="Tscrpt_reg_HTH_AsnC-type_CS"/>
</dbReference>
<keyword evidence="3" id="KW-0804">Transcription</keyword>
<dbReference type="GO" id="GO:0043200">
    <property type="term" value="P:response to amino acid"/>
    <property type="evidence" value="ECO:0007669"/>
    <property type="project" value="TreeGrafter"/>
</dbReference>
<dbReference type="SUPFAM" id="SSF46785">
    <property type="entry name" value="Winged helix' DNA-binding domain"/>
    <property type="match status" value="1"/>
</dbReference>
<dbReference type="PANTHER" id="PTHR30154:SF34">
    <property type="entry name" value="TRANSCRIPTIONAL REGULATOR AZLB"/>
    <property type="match status" value="1"/>
</dbReference>
<sequence length="156" mass="17988">MIESDSKQKKDRTTESILRHLSQDGRMTNADLAQRVGLSPSACLRRVRQLERAGVIRGYRAIIDERGREGTTIVIVRITLERQTEECLRRFEARVRTCPDVRQCYLMTGDADYLLHVAVRDAADYERIHNEELSRLPGVAQIQSHFAIRPVVWRQG</sequence>
<evidence type="ECO:0000313" key="5">
    <source>
        <dbReference type="EMBL" id="MBB2160254.1"/>
    </source>
</evidence>
<dbReference type="SMART" id="SM00344">
    <property type="entry name" value="HTH_ASNC"/>
    <property type="match status" value="1"/>
</dbReference>
<keyword evidence="1" id="KW-0805">Transcription regulation</keyword>
<evidence type="ECO:0000259" key="4">
    <source>
        <dbReference type="PROSITE" id="PS50956"/>
    </source>
</evidence>
<dbReference type="SUPFAM" id="SSF54909">
    <property type="entry name" value="Dimeric alpha+beta barrel"/>
    <property type="match status" value="1"/>
</dbReference>
<dbReference type="InterPro" id="IPR036388">
    <property type="entry name" value="WH-like_DNA-bd_sf"/>
</dbReference>
<dbReference type="EMBL" id="JABEQJ010000009">
    <property type="protein sequence ID" value="MBB2160254.1"/>
    <property type="molecule type" value="Genomic_DNA"/>
</dbReference>
<name>A0A7W4ICD1_9PROT</name>
<dbReference type="Pfam" id="PF01037">
    <property type="entry name" value="AsnC_trans_reg"/>
    <property type="match status" value="1"/>
</dbReference>